<dbReference type="GO" id="GO:0016020">
    <property type="term" value="C:membrane"/>
    <property type="evidence" value="ECO:0007669"/>
    <property type="project" value="InterPro"/>
</dbReference>
<dbReference type="InterPro" id="IPR016166">
    <property type="entry name" value="FAD-bd_PCMH"/>
</dbReference>
<protein>
    <recommendedName>
        <fullName evidence="2">FAD-binding PCMH-type domain-containing protein</fullName>
    </recommendedName>
</protein>
<dbReference type="InterPro" id="IPR006094">
    <property type="entry name" value="Oxid_FAD_bind_N"/>
</dbReference>
<keyword evidence="4" id="KW-1185">Reference proteome</keyword>
<dbReference type="Pfam" id="PF01565">
    <property type="entry name" value="FAD_binding_4"/>
    <property type="match status" value="1"/>
</dbReference>
<dbReference type="PANTHER" id="PTHR43762:SF1">
    <property type="entry name" value="D-ARABINONO-1,4-LACTONE OXIDASE"/>
    <property type="match status" value="1"/>
</dbReference>
<dbReference type="InterPro" id="IPR036318">
    <property type="entry name" value="FAD-bd_PCMH-like_sf"/>
</dbReference>
<dbReference type="EnsemblMetazoa" id="G29121.8">
    <property type="protein sequence ID" value="G29121.8:cds"/>
    <property type="gene ID" value="G29121"/>
</dbReference>
<dbReference type="InterPro" id="IPR016169">
    <property type="entry name" value="FAD-bd_PCMH_sub2"/>
</dbReference>
<reference evidence="3" key="1">
    <citation type="submission" date="2022-08" db="UniProtKB">
        <authorList>
            <consortium name="EnsemblMetazoa"/>
        </authorList>
    </citation>
    <scope>IDENTIFICATION</scope>
    <source>
        <strain evidence="3">05x7-T-G4-1.051#20</strain>
    </source>
</reference>
<evidence type="ECO:0000313" key="4">
    <source>
        <dbReference type="Proteomes" id="UP000005408"/>
    </source>
</evidence>
<dbReference type="PANTHER" id="PTHR43762">
    <property type="entry name" value="L-GULONOLACTONE OXIDASE"/>
    <property type="match status" value="1"/>
</dbReference>
<proteinExistence type="predicted"/>
<evidence type="ECO:0000313" key="3">
    <source>
        <dbReference type="EnsemblMetazoa" id="G29121.8:cds"/>
    </source>
</evidence>
<sequence length="635" mass="72329">MGSEFGEKEKGIICVGGRGERVSGDKDGKVAKSKSYNLHESEVMACVKRTYIPENGQQLEESIQKCAEEGLMPILQAGVQVKGRSLLDAKELKGKEVAFINVEKLEKKKLDEKVKTCIKQDQKEFEHQTALLECLQAKVGCKVRCEIDHFKNWAGNQRSFVLSCYPQTKEEMSIIIKFAAEKNKGIRCAGSRHSWAPVFADSFQICVNTENMESDYTSRTNIRVADLHRRTVDVMTGVTTGDLKTFQLQTKLHLNTNVILDLVQMVSVAQTGCHGVGIDTRCLSDYLVKMRVFDSNGELRTYSSDGDIDLFRAVAAGFGCFGIVYDMTIKMDHEVIVETRNFYPRMASVFHSEEKLREIIHNNWAVEIFWFPFSSLPFNLSRDELWVRTFNKVCPEAIEKVEDVEFYEIQDAYDCITQKTLRCVSPFITAIEPIVPLMQWLSFLTLKNVIYPDRVEPLYQEIPNAVHFRKYLEKAKVYDLEFVFDYRDDYARLKKIINVVVENVKIFKEKKKYPLNLSLEMRFMTYSDAYLGTGSIANPEYGGSGHVVCIEVLCLKGTESWKDFSEAVGQKWSDLGGVPHLAKQYDQLEGIFESIRCKMCMQIEAFNCQLTNSGADPSGMFLNLGMRKLLGKEAT</sequence>
<name>A0A8W8LPV0_MAGGI</name>
<dbReference type="InterPro" id="IPR007173">
    <property type="entry name" value="ALO_C"/>
</dbReference>
<evidence type="ECO:0000256" key="1">
    <source>
        <dbReference type="ARBA" id="ARBA00023002"/>
    </source>
</evidence>
<organism evidence="3 4">
    <name type="scientific">Magallana gigas</name>
    <name type="common">Pacific oyster</name>
    <name type="synonym">Crassostrea gigas</name>
    <dbReference type="NCBI Taxonomy" id="29159"/>
    <lineage>
        <taxon>Eukaryota</taxon>
        <taxon>Metazoa</taxon>
        <taxon>Spiralia</taxon>
        <taxon>Lophotrochozoa</taxon>
        <taxon>Mollusca</taxon>
        <taxon>Bivalvia</taxon>
        <taxon>Autobranchia</taxon>
        <taxon>Pteriomorphia</taxon>
        <taxon>Ostreida</taxon>
        <taxon>Ostreoidea</taxon>
        <taxon>Ostreidae</taxon>
        <taxon>Magallana</taxon>
    </lineage>
</organism>
<evidence type="ECO:0000259" key="2">
    <source>
        <dbReference type="PROSITE" id="PS51387"/>
    </source>
</evidence>
<dbReference type="Pfam" id="PF04030">
    <property type="entry name" value="ALO"/>
    <property type="match status" value="1"/>
</dbReference>
<dbReference type="SUPFAM" id="SSF56176">
    <property type="entry name" value="FAD-binding/transporter-associated domain-like"/>
    <property type="match status" value="1"/>
</dbReference>
<dbReference type="Gene3D" id="3.30.43.10">
    <property type="entry name" value="Uridine Diphospho-n-acetylenolpyruvylglucosamine Reductase, domain 2"/>
    <property type="match status" value="1"/>
</dbReference>
<dbReference type="GO" id="GO:0071949">
    <property type="term" value="F:FAD binding"/>
    <property type="evidence" value="ECO:0007669"/>
    <property type="project" value="InterPro"/>
</dbReference>
<dbReference type="InterPro" id="IPR016167">
    <property type="entry name" value="FAD-bd_PCMH_sub1"/>
</dbReference>
<dbReference type="AlphaFoldDB" id="A0A8W8LPV0"/>
<accession>A0A8W8LPV0</accession>
<dbReference type="Gene3D" id="3.30.465.10">
    <property type="match status" value="1"/>
</dbReference>
<keyword evidence="1" id="KW-0560">Oxidoreductase</keyword>
<dbReference type="Gene3D" id="3.30.70.2520">
    <property type="match status" value="1"/>
</dbReference>
<dbReference type="Proteomes" id="UP000005408">
    <property type="component" value="Unassembled WGS sequence"/>
</dbReference>
<dbReference type="PROSITE" id="PS51387">
    <property type="entry name" value="FAD_PCMH"/>
    <property type="match status" value="1"/>
</dbReference>
<feature type="domain" description="FAD-binding PCMH-type" evidence="2">
    <location>
        <begin position="154"/>
        <end position="334"/>
    </location>
</feature>
<dbReference type="GO" id="GO:0003885">
    <property type="term" value="F:D-arabinono-1,4-lactone oxidase activity"/>
    <property type="evidence" value="ECO:0007669"/>
    <property type="project" value="InterPro"/>
</dbReference>
<dbReference type="InterPro" id="IPR010031">
    <property type="entry name" value="FAD_lactone_oxidase-like"/>
</dbReference>